<keyword evidence="2" id="KW-1185">Reference proteome</keyword>
<evidence type="ECO:0000313" key="2">
    <source>
        <dbReference type="Proteomes" id="UP000683925"/>
    </source>
</evidence>
<evidence type="ECO:0000313" key="1">
    <source>
        <dbReference type="EMBL" id="CAD8171937.1"/>
    </source>
</evidence>
<accession>A0A8S1V5P2</accession>
<proteinExistence type="predicted"/>
<reference evidence="1" key="1">
    <citation type="submission" date="2021-01" db="EMBL/GenBank/DDBJ databases">
        <authorList>
            <consortium name="Genoscope - CEA"/>
            <person name="William W."/>
        </authorList>
    </citation>
    <scope>NUCLEOTIDE SEQUENCE</scope>
</reference>
<organism evidence="1 2">
    <name type="scientific">Paramecium octaurelia</name>
    <dbReference type="NCBI Taxonomy" id="43137"/>
    <lineage>
        <taxon>Eukaryota</taxon>
        <taxon>Sar</taxon>
        <taxon>Alveolata</taxon>
        <taxon>Ciliophora</taxon>
        <taxon>Intramacronucleata</taxon>
        <taxon>Oligohymenophorea</taxon>
        <taxon>Peniculida</taxon>
        <taxon>Parameciidae</taxon>
        <taxon>Paramecium</taxon>
    </lineage>
</organism>
<dbReference type="AlphaFoldDB" id="A0A8S1V5P2"/>
<dbReference type="Proteomes" id="UP000683925">
    <property type="component" value="Unassembled WGS sequence"/>
</dbReference>
<dbReference type="EMBL" id="CAJJDP010000058">
    <property type="protein sequence ID" value="CAD8171937.1"/>
    <property type="molecule type" value="Genomic_DNA"/>
</dbReference>
<gene>
    <name evidence="1" type="ORF">POCTA_138.1.T0590117</name>
</gene>
<comment type="caution">
    <text evidence="1">The sequence shown here is derived from an EMBL/GenBank/DDBJ whole genome shotgun (WGS) entry which is preliminary data.</text>
</comment>
<protein>
    <submittedName>
        <fullName evidence="1">Uncharacterized protein</fullName>
    </submittedName>
</protein>
<sequence>MLTVNIFTYELTVWFKEQQLQKYLRAITQLQKIELNFNFRICYQLAMKKLIMLQKVNQRKRALFLDNNIIRKKSCIEQLNFSNYQIIYEYVALCRIACLGMQRQQQVEVNLIKSEISKIAHVT</sequence>
<name>A0A8S1V5P2_PAROT</name>